<evidence type="ECO:0000256" key="6">
    <source>
        <dbReference type="SAM" id="Phobius"/>
    </source>
</evidence>
<keyword evidence="8" id="KW-1185">Reference proteome</keyword>
<proteinExistence type="predicted"/>
<evidence type="ECO:0000256" key="5">
    <source>
        <dbReference type="ARBA" id="ARBA00023136"/>
    </source>
</evidence>
<evidence type="ECO:0000256" key="2">
    <source>
        <dbReference type="ARBA" id="ARBA00022475"/>
    </source>
</evidence>
<dbReference type="PANTHER" id="PTHR40277:SF1">
    <property type="entry name" value="BLL5419 PROTEIN"/>
    <property type="match status" value="1"/>
</dbReference>
<organism evidence="7 8">
    <name type="scientific">Marinobacter segnicrescens</name>
    <dbReference type="NCBI Taxonomy" id="430453"/>
    <lineage>
        <taxon>Bacteria</taxon>
        <taxon>Pseudomonadati</taxon>
        <taxon>Pseudomonadota</taxon>
        <taxon>Gammaproteobacteria</taxon>
        <taxon>Pseudomonadales</taxon>
        <taxon>Marinobacteraceae</taxon>
        <taxon>Marinobacter</taxon>
    </lineage>
</organism>
<gene>
    <name evidence="7" type="ORF">SAMN04487962_11821</name>
</gene>
<feature type="transmembrane region" description="Helical" evidence="6">
    <location>
        <begin position="276"/>
        <end position="298"/>
    </location>
</feature>
<dbReference type="STRING" id="430453.SAMN04487962_11821"/>
<evidence type="ECO:0000256" key="3">
    <source>
        <dbReference type="ARBA" id="ARBA00022692"/>
    </source>
</evidence>
<comment type="subcellular location">
    <subcellularLocation>
        <location evidence="1">Cell membrane</location>
        <topology evidence="1">Multi-pass membrane protein</topology>
    </subcellularLocation>
</comment>
<accession>A0A1I0GGT5</accession>
<dbReference type="Proteomes" id="UP000198762">
    <property type="component" value="Unassembled WGS sequence"/>
</dbReference>
<dbReference type="AlphaFoldDB" id="A0A1I0GGT5"/>
<dbReference type="Pfam" id="PF03706">
    <property type="entry name" value="LPG_synthase_TM"/>
    <property type="match status" value="1"/>
</dbReference>
<dbReference type="InterPro" id="IPR022791">
    <property type="entry name" value="L-PG_synthase/AglD"/>
</dbReference>
<keyword evidence="2" id="KW-1003">Cell membrane</keyword>
<keyword evidence="5 6" id="KW-0472">Membrane</keyword>
<dbReference type="GO" id="GO:0005886">
    <property type="term" value="C:plasma membrane"/>
    <property type="evidence" value="ECO:0007669"/>
    <property type="project" value="UniProtKB-SubCell"/>
</dbReference>
<evidence type="ECO:0000256" key="4">
    <source>
        <dbReference type="ARBA" id="ARBA00022989"/>
    </source>
</evidence>
<evidence type="ECO:0000313" key="7">
    <source>
        <dbReference type="EMBL" id="SET70085.1"/>
    </source>
</evidence>
<name>A0A1I0GGT5_9GAMM</name>
<dbReference type="EMBL" id="FOHZ01000018">
    <property type="protein sequence ID" value="SET70085.1"/>
    <property type="molecule type" value="Genomic_DNA"/>
</dbReference>
<evidence type="ECO:0000256" key="1">
    <source>
        <dbReference type="ARBA" id="ARBA00004651"/>
    </source>
</evidence>
<feature type="transmembrane region" description="Helical" evidence="6">
    <location>
        <begin position="152"/>
        <end position="171"/>
    </location>
</feature>
<evidence type="ECO:0000313" key="8">
    <source>
        <dbReference type="Proteomes" id="UP000198762"/>
    </source>
</evidence>
<feature type="transmembrane region" description="Helical" evidence="6">
    <location>
        <begin position="233"/>
        <end position="256"/>
    </location>
</feature>
<feature type="transmembrane region" description="Helical" evidence="6">
    <location>
        <begin position="130"/>
        <end position="146"/>
    </location>
</feature>
<protein>
    <submittedName>
        <fullName evidence="7">Uncharacterized membrane protein YbhN, UPF0104 family</fullName>
    </submittedName>
</protein>
<feature type="transmembrane region" description="Helical" evidence="6">
    <location>
        <begin position="44"/>
        <end position="63"/>
    </location>
</feature>
<sequence length="314" mass="33939">MTLRVRRVSPVLRWGLTLLLLVTVLWLVDPAAVGAQLQTVRWPWLLTALAITPLQVVISAWRWQFTVRRLGGQLPLGYAIGEYYLGTLVNQLVPGGVVGDAGRALRHRHRVQTTTLAVHGVMIERLSGQLVLFLLAAVLAVAWLPLPTPPMPGLFLLPGILVAVLLTWSLFRAPPLANWWAGFQADVWRALLSRRSLPLQLASSLAVIASYLAAFWCLAMGLGFSVAVDAPGLLLALCTVLLMAMVIPLTVSGWGIRESAAAVLWPLVGMDAEQGVALAVCYGVLVLVSALPGVFFLFNGRCQTPGQTAYPCQD</sequence>
<keyword evidence="4 6" id="KW-1133">Transmembrane helix</keyword>
<dbReference type="OrthoDB" id="9126302at2"/>
<keyword evidence="3 6" id="KW-0812">Transmembrane</keyword>
<feature type="transmembrane region" description="Helical" evidence="6">
    <location>
        <begin position="201"/>
        <end position="227"/>
    </location>
</feature>
<dbReference type="PANTHER" id="PTHR40277">
    <property type="entry name" value="BLL5419 PROTEIN"/>
    <property type="match status" value="1"/>
</dbReference>
<reference evidence="8" key="1">
    <citation type="submission" date="2016-10" db="EMBL/GenBank/DDBJ databases">
        <authorList>
            <person name="Varghese N."/>
            <person name="Submissions S."/>
        </authorList>
    </citation>
    <scope>NUCLEOTIDE SEQUENCE [LARGE SCALE GENOMIC DNA]</scope>
    <source>
        <strain evidence="8">CGMCC 1.6489</strain>
    </source>
</reference>
<dbReference type="RefSeq" id="WP_091853772.1">
    <property type="nucleotide sequence ID" value="NZ_FOHZ01000018.1"/>
</dbReference>